<protein>
    <submittedName>
        <fullName evidence="2">Putative group ix salivary lipocalin</fullName>
    </submittedName>
</protein>
<feature type="non-terminal residue" evidence="2">
    <location>
        <position position="1"/>
    </location>
</feature>
<dbReference type="EMBL" id="GEFH01001427">
    <property type="protein sequence ID" value="JAP67154.1"/>
    <property type="molecule type" value="mRNA"/>
</dbReference>
<sequence>KMNIILSSALLAITYWAFCEGQTDHSRIPAEKLKYMDYTQNMINGSQELLLVWGTGRPLHKNQSVCWASSYVGGVKPTFRRNDTFYNKTGDGTGHWETRDGYWSVGPTNYTPKVQMIDYASSGKQDPATSGDYTLFFATEHCFVMGLLEGENPGNYVTTDAPYIPTCLLWAQRGSNHSEEELCQDAFKSNCSLQNPEYKRELCQCDTI</sequence>
<name>A0A131XHY1_9ACAR</name>
<organism evidence="2">
    <name type="scientific">Hyalomma excavatum</name>
    <dbReference type="NCBI Taxonomy" id="257692"/>
    <lineage>
        <taxon>Eukaryota</taxon>
        <taxon>Metazoa</taxon>
        <taxon>Ecdysozoa</taxon>
        <taxon>Arthropoda</taxon>
        <taxon>Chelicerata</taxon>
        <taxon>Arachnida</taxon>
        <taxon>Acari</taxon>
        <taxon>Parasitiformes</taxon>
        <taxon>Ixodida</taxon>
        <taxon>Ixodoidea</taxon>
        <taxon>Ixodidae</taxon>
        <taxon>Hyalomminae</taxon>
        <taxon>Hyalomma</taxon>
    </lineage>
</organism>
<evidence type="ECO:0000256" key="1">
    <source>
        <dbReference type="SAM" id="SignalP"/>
    </source>
</evidence>
<dbReference type="Gene3D" id="2.40.128.20">
    <property type="match status" value="1"/>
</dbReference>
<accession>A0A131XHY1</accession>
<feature type="signal peptide" evidence="1">
    <location>
        <begin position="1"/>
        <end position="21"/>
    </location>
</feature>
<feature type="chain" id="PRO_5007283806" evidence="1">
    <location>
        <begin position="22"/>
        <end position="208"/>
    </location>
</feature>
<dbReference type="AlphaFoldDB" id="A0A131XHY1"/>
<dbReference type="InterPro" id="IPR012674">
    <property type="entry name" value="Calycin"/>
</dbReference>
<reference evidence="2" key="1">
    <citation type="journal article" date="2017" name="Ticks Tick Borne Dis.">
        <title>An insight into the sialome of Hyalomma excavatum.</title>
        <authorList>
            <person name="Ribeiro J.M."/>
            <person name="Slovak M."/>
            <person name="Francischetti I.M."/>
        </authorList>
    </citation>
    <scope>NUCLEOTIDE SEQUENCE</scope>
    <source>
        <strain evidence="2">Samish</strain>
        <tissue evidence="2">Salivary glands</tissue>
    </source>
</reference>
<evidence type="ECO:0000313" key="2">
    <source>
        <dbReference type="EMBL" id="JAP67154.1"/>
    </source>
</evidence>
<proteinExistence type="evidence at transcript level"/>
<keyword evidence="1" id="KW-0732">Signal</keyword>